<dbReference type="InterPro" id="IPR011765">
    <property type="entry name" value="Pept_M16_N"/>
</dbReference>
<feature type="chain" id="PRO_5004601990" evidence="2">
    <location>
        <begin position="34"/>
        <end position="115"/>
    </location>
</feature>
<dbReference type="GO" id="GO:0046872">
    <property type="term" value="F:metal ion binding"/>
    <property type="evidence" value="ECO:0007669"/>
    <property type="project" value="InterPro"/>
</dbReference>
<keyword evidence="4" id="KW-0378">Hydrolase</keyword>
<evidence type="ECO:0000256" key="2">
    <source>
        <dbReference type="SAM" id="SignalP"/>
    </source>
</evidence>
<evidence type="ECO:0000313" key="5">
    <source>
        <dbReference type="Proteomes" id="UP000018198"/>
    </source>
</evidence>
<dbReference type="SUPFAM" id="SSF63411">
    <property type="entry name" value="LuxS/MPP-like metallohydrolase"/>
    <property type="match status" value="1"/>
</dbReference>
<dbReference type="AlphaFoldDB" id="T2J2W9"/>
<organism evidence="4 5">
    <name type="scientific">Crocosphaera watsonii WH 0401</name>
    <dbReference type="NCBI Taxonomy" id="555881"/>
    <lineage>
        <taxon>Bacteria</taxon>
        <taxon>Bacillati</taxon>
        <taxon>Cyanobacteriota</taxon>
        <taxon>Cyanophyceae</taxon>
        <taxon>Oscillatoriophycideae</taxon>
        <taxon>Chroococcales</taxon>
        <taxon>Aphanothecaceae</taxon>
        <taxon>Crocosphaera</taxon>
    </lineage>
</organism>
<feature type="domain" description="Peptidase M16 N-terminal" evidence="3">
    <location>
        <begin position="66"/>
        <end position="112"/>
    </location>
</feature>
<dbReference type="InterPro" id="IPR050361">
    <property type="entry name" value="MPP/UQCRC_Complex"/>
</dbReference>
<dbReference type="PANTHER" id="PTHR11851:SF49">
    <property type="entry name" value="MITOCHONDRIAL-PROCESSING PEPTIDASE SUBUNIT ALPHA"/>
    <property type="match status" value="1"/>
</dbReference>
<comment type="caution">
    <text evidence="4">The sequence shown here is derived from an EMBL/GenBank/DDBJ whole genome shotgun (WGS) entry which is preliminary data.</text>
</comment>
<dbReference type="GO" id="GO:0006508">
    <property type="term" value="P:proteolysis"/>
    <property type="evidence" value="ECO:0007669"/>
    <property type="project" value="UniProtKB-KW"/>
</dbReference>
<reference evidence="4 5" key="2">
    <citation type="submission" date="2013-09" db="EMBL/GenBank/DDBJ databases">
        <title>Whole genome comparison of six Crocosphaera watsonii strains with differing phenotypes.</title>
        <authorList>
            <person name="Bench S.R."/>
            <person name="Heller P."/>
            <person name="Frank I."/>
            <person name="Arciniega M."/>
            <person name="Shilova I.N."/>
            <person name="Zehr J.P."/>
        </authorList>
    </citation>
    <scope>NUCLEOTIDE SEQUENCE [LARGE SCALE GENOMIC DNA]</scope>
    <source>
        <strain evidence="4 5">WH 0401</strain>
    </source>
</reference>
<accession>T2J2W9</accession>
<dbReference type="Gene3D" id="3.30.830.10">
    <property type="entry name" value="Metalloenzyme, LuxS/M16 peptidase-like"/>
    <property type="match status" value="1"/>
</dbReference>
<dbReference type="EMBL" id="CAQM01000108">
    <property type="protein sequence ID" value="CCQ60213.1"/>
    <property type="molecule type" value="Genomic_DNA"/>
</dbReference>
<feature type="signal peptide" evidence="2">
    <location>
        <begin position="1"/>
        <end position="33"/>
    </location>
</feature>
<keyword evidence="2" id="KW-0732">Signal</keyword>
<evidence type="ECO:0000313" key="4">
    <source>
        <dbReference type="EMBL" id="CCQ60213.1"/>
    </source>
</evidence>
<comment type="similarity">
    <text evidence="1">Belongs to the peptidase M16 family.</text>
</comment>
<keyword evidence="4" id="KW-0645">Protease</keyword>
<evidence type="ECO:0000259" key="3">
    <source>
        <dbReference type="Pfam" id="PF00675"/>
    </source>
</evidence>
<dbReference type="Proteomes" id="UP000018198">
    <property type="component" value="Unassembled WGS sequence"/>
</dbReference>
<sequence>MIMKLFKFSVFIRSAMSLVCLLLLLWGNVPALAQTPSSDQSSSITPYLNRAIEKITEFTLDNGMKFIIKENHDAPVVSFVTYADVGGTDEPDGKTGVAHFLEHLAFKGTTKNWHK</sequence>
<dbReference type="InterPro" id="IPR011249">
    <property type="entry name" value="Metalloenz_LuxS/M16"/>
</dbReference>
<evidence type="ECO:0000256" key="1">
    <source>
        <dbReference type="ARBA" id="ARBA00007261"/>
    </source>
</evidence>
<protein>
    <submittedName>
        <fullName evidence="4">Protease</fullName>
    </submittedName>
</protein>
<dbReference type="Pfam" id="PF00675">
    <property type="entry name" value="Peptidase_M16"/>
    <property type="match status" value="1"/>
</dbReference>
<name>T2J2W9_CROWT</name>
<gene>
    <name evidence="4" type="ORF">CWATWH0401_4446</name>
</gene>
<dbReference type="GO" id="GO:0004222">
    <property type="term" value="F:metalloendopeptidase activity"/>
    <property type="evidence" value="ECO:0007669"/>
    <property type="project" value="InterPro"/>
</dbReference>
<proteinExistence type="inferred from homology"/>
<dbReference type="PANTHER" id="PTHR11851">
    <property type="entry name" value="METALLOPROTEASE"/>
    <property type="match status" value="1"/>
</dbReference>
<dbReference type="InterPro" id="IPR001431">
    <property type="entry name" value="Pept_M16_Zn_BS"/>
</dbReference>
<dbReference type="PROSITE" id="PS00143">
    <property type="entry name" value="INSULINASE"/>
    <property type="match status" value="1"/>
</dbReference>
<reference evidence="4 5" key="1">
    <citation type="submission" date="2013-01" db="EMBL/GenBank/DDBJ databases">
        <authorList>
            <person name="Bench S."/>
        </authorList>
    </citation>
    <scope>NUCLEOTIDE SEQUENCE [LARGE SCALE GENOMIC DNA]</scope>
    <source>
        <strain evidence="4 5">WH 0401</strain>
    </source>
</reference>